<keyword evidence="3" id="KW-0677">Repeat</keyword>
<keyword evidence="6" id="KW-0472">Membrane</keyword>
<evidence type="ECO:0000256" key="6">
    <source>
        <dbReference type="ARBA" id="ARBA00023136"/>
    </source>
</evidence>
<sequence>TVVGYGLRRPRVHVTETIVTVIVKDVNDNEPVFANGTIYGEAQENGPIDLSVAVVRAWDADDPLEGRNAHMTYSIEKNVVEDKTGAALFRIDSQTGLLRTALCCLDREVTPEYHIQVVAHDGGGLKGTGTVVVHLSDVNDNPPRLKHREWDITVDETWGPGPPSNATLLEITLTDRDSTNYFYFRVVQDSGFGWEHFGVRSVGPIGELHAIRTLDYEDDHMRAGFRFRVQVTDKGRGGWDDPRHIDESWIAVHLADVNDNAPVFSRKQVSITLAEDTPTGAMLTQLTATDRDMGGTQGVDYRVSGGWGSVRVDTGGGVILWRALDREAPDGDEGIILVVATDSGRPPLSATATLSVTVSDVNDSPPRLLPPTVLHVREGSPSQSLGFLTATDDDVWDLGHGPPFTMALADTNPKHILDILDLRFKQSLDNGRGGAELWTREPLDREQYRTLVVQVLLTDAEGLAATQAVTVVVDDINDNPMRPAAKTVYLWKTLGGGPDASLGRVYVDDPDDWDVQDKTFQWAKEDHHPHFSLDKHTGIIYASSQTREG</sequence>
<dbReference type="PROSITE" id="PS00232">
    <property type="entry name" value="CADHERIN_1"/>
    <property type="match status" value="2"/>
</dbReference>
<dbReference type="Gene3D" id="2.60.40.60">
    <property type="entry name" value="Cadherins"/>
    <property type="match status" value="4"/>
</dbReference>
<proteinExistence type="predicted"/>
<dbReference type="PANTHER" id="PTHR24028">
    <property type="entry name" value="CADHERIN-87A"/>
    <property type="match status" value="1"/>
</dbReference>
<dbReference type="InterPro" id="IPR050174">
    <property type="entry name" value="Protocadherin/Cadherin-CA"/>
</dbReference>
<name>A0AAV2PRL9_MEGNR</name>
<dbReference type="SUPFAM" id="SSF49313">
    <property type="entry name" value="Cadherin-like"/>
    <property type="match status" value="5"/>
</dbReference>
<dbReference type="InterPro" id="IPR002126">
    <property type="entry name" value="Cadherin-like_dom"/>
</dbReference>
<evidence type="ECO:0000259" key="9">
    <source>
        <dbReference type="PROSITE" id="PS50268"/>
    </source>
</evidence>
<feature type="domain" description="Cadherin" evidence="9">
    <location>
        <begin position="265"/>
        <end position="368"/>
    </location>
</feature>
<keyword evidence="2" id="KW-0812">Transmembrane</keyword>
<evidence type="ECO:0000256" key="4">
    <source>
        <dbReference type="ARBA" id="ARBA00022837"/>
    </source>
</evidence>
<feature type="non-terminal residue" evidence="10">
    <location>
        <position position="549"/>
    </location>
</feature>
<feature type="domain" description="Cadherin" evidence="9">
    <location>
        <begin position="44"/>
        <end position="145"/>
    </location>
</feature>
<feature type="domain" description="Cadherin" evidence="9">
    <location>
        <begin position="146"/>
        <end position="264"/>
    </location>
</feature>
<evidence type="ECO:0000256" key="3">
    <source>
        <dbReference type="ARBA" id="ARBA00022737"/>
    </source>
</evidence>
<dbReference type="Pfam" id="PF00028">
    <property type="entry name" value="Cadherin"/>
    <property type="match status" value="2"/>
</dbReference>
<evidence type="ECO:0000256" key="8">
    <source>
        <dbReference type="PROSITE-ProRule" id="PRU00043"/>
    </source>
</evidence>
<protein>
    <recommendedName>
        <fullName evidence="9">Cadherin domain-containing protein</fullName>
    </recommendedName>
</protein>
<keyword evidence="7" id="KW-0325">Glycoprotein</keyword>
<evidence type="ECO:0000256" key="1">
    <source>
        <dbReference type="ARBA" id="ARBA00004167"/>
    </source>
</evidence>
<accession>A0AAV2PRL9</accession>
<evidence type="ECO:0000256" key="2">
    <source>
        <dbReference type="ARBA" id="ARBA00022692"/>
    </source>
</evidence>
<feature type="non-terminal residue" evidence="10">
    <location>
        <position position="1"/>
    </location>
</feature>
<keyword evidence="11" id="KW-1185">Reference proteome</keyword>
<organism evidence="10 11">
    <name type="scientific">Meganyctiphanes norvegica</name>
    <name type="common">Northern krill</name>
    <name type="synonym">Thysanopoda norvegica</name>
    <dbReference type="NCBI Taxonomy" id="48144"/>
    <lineage>
        <taxon>Eukaryota</taxon>
        <taxon>Metazoa</taxon>
        <taxon>Ecdysozoa</taxon>
        <taxon>Arthropoda</taxon>
        <taxon>Crustacea</taxon>
        <taxon>Multicrustacea</taxon>
        <taxon>Malacostraca</taxon>
        <taxon>Eumalacostraca</taxon>
        <taxon>Eucarida</taxon>
        <taxon>Euphausiacea</taxon>
        <taxon>Euphausiidae</taxon>
        <taxon>Meganyctiphanes</taxon>
    </lineage>
</organism>
<dbReference type="GO" id="GO:0005886">
    <property type="term" value="C:plasma membrane"/>
    <property type="evidence" value="ECO:0007669"/>
    <property type="project" value="InterPro"/>
</dbReference>
<evidence type="ECO:0000313" key="11">
    <source>
        <dbReference type="Proteomes" id="UP001497623"/>
    </source>
</evidence>
<evidence type="ECO:0000256" key="7">
    <source>
        <dbReference type="ARBA" id="ARBA00023180"/>
    </source>
</evidence>
<dbReference type="EMBL" id="CAXKWB010001165">
    <property type="protein sequence ID" value="CAL4063528.1"/>
    <property type="molecule type" value="Genomic_DNA"/>
</dbReference>
<dbReference type="GO" id="GO:0007156">
    <property type="term" value="P:homophilic cell adhesion via plasma membrane adhesion molecules"/>
    <property type="evidence" value="ECO:0007669"/>
    <property type="project" value="InterPro"/>
</dbReference>
<comment type="caution">
    <text evidence="10">The sequence shown here is derived from an EMBL/GenBank/DDBJ whole genome shotgun (WGS) entry which is preliminary data.</text>
</comment>
<reference evidence="10 11" key="1">
    <citation type="submission" date="2024-05" db="EMBL/GenBank/DDBJ databases">
        <authorList>
            <person name="Wallberg A."/>
        </authorList>
    </citation>
    <scope>NUCLEOTIDE SEQUENCE [LARGE SCALE GENOMIC DNA]</scope>
</reference>
<gene>
    <name evidence="10" type="ORF">MNOR_LOCUS3428</name>
</gene>
<evidence type="ECO:0000256" key="5">
    <source>
        <dbReference type="ARBA" id="ARBA00022989"/>
    </source>
</evidence>
<dbReference type="InterPro" id="IPR020894">
    <property type="entry name" value="Cadherin_CS"/>
</dbReference>
<dbReference type="GO" id="GO:0005509">
    <property type="term" value="F:calcium ion binding"/>
    <property type="evidence" value="ECO:0007669"/>
    <property type="project" value="UniProtKB-UniRule"/>
</dbReference>
<dbReference type="FunFam" id="2.60.40.60:FF:000112">
    <property type="entry name" value="neural-cadherin isoform X1"/>
    <property type="match status" value="1"/>
</dbReference>
<comment type="subcellular location">
    <subcellularLocation>
        <location evidence="1">Membrane</location>
        <topology evidence="1">Single-pass membrane protein</topology>
    </subcellularLocation>
</comment>
<dbReference type="Proteomes" id="UP001497623">
    <property type="component" value="Unassembled WGS sequence"/>
</dbReference>
<dbReference type="SMART" id="SM00112">
    <property type="entry name" value="CA"/>
    <property type="match status" value="4"/>
</dbReference>
<dbReference type="AlphaFoldDB" id="A0AAV2PRL9"/>
<dbReference type="PROSITE" id="PS50268">
    <property type="entry name" value="CADHERIN_2"/>
    <property type="match status" value="4"/>
</dbReference>
<feature type="domain" description="Cadherin" evidence="9">
    <location>
        <begin position="368"/>
        <end position="485"/>
    </location>
</feature>
<dbReference type="InterPro" id="IPR015919">
    <property type="entry name" value="Cadherin-like_sf"/>
</dbReference>
<keyword evidence="4 8" id="KW-0106">Calcium</keyword>
<keyword evidence="5" id="KW-1133">Transmembrane helix</keyword>
<dbReference type="CDD" id="cd11304">
    <property type="entry name" value="Cadherin_repeat"/>
    <property type="match status" value="4"/>
</dbReference>
<evidence type="ECO:0000313" key="10">
    <source>
        <dbReference type="EMBL" id="CAL4063528.1"/>
    </source>
</evidence>
<dbReference type="PRINTS" id="PR00205">
    <property type="entry name" value="CADHERIN"/>
</dbReference>
<dbReference type="PANTHER" id="PTHR24028:SF310">
    <property type="entry name" value="NEURAL-CADHERIN-LIKE PROTEIN"/>
    <property type="match status" value="1"/>
</dbReference>